<dbReference type="InterPro" id="IPR051713">
    <property type="entry name" value="T-cell_Activation_Regulation"/>
</dbReference>
<protein>
    <recommendedName>
        <fullName evidence="18">Butyrophilin subfamily 1 member A1-like</fullName>
    </recommendedName>
</protein>
<dbReference type="OrthoDB" id="10055806at2759"/>
<dbReference type="InterPro" id="IPR053896">
    <property type="entry name" value="BTN3A2-like_Ig-C"/>
</dbReference>
<comment type="similarity">
    <text evidence="2">Belongs to the immunoglobulin superfamily. BTN/MOG family.</text>
</comment>
<dbReference type="GO" id="GO:0031295">
    <property type="term" value="P:T cell costimulation"/>
    <property type="evidence" value="ECO:0007669"/>
    <property type="project" value="TreeGrafter"/>
</dbReference>
<comment type="subcellular location">
    <subcellularLocation>
        <location evidence="1">Cell membrane</location>
        <topology evidence="1">Single-pass type I membrane protein</topology>
    </subcellularLocation>
</comment>
<dbReference type="GO" id="GO:0007166">
    <property type="term" value="P:cell surface receptor signaling pathway"/>
    <property type="evidence" value="ECO:0007669"/>
    <property type="project" value="TreeGrafter"/>
</dbReference>
<evidence type="ECO:0008006" key="18">
    <source>
        <dbReference type="Google" id="ProtNLM"/>
    </source>
</evidence>
<keyword evidence="6 12" id="KW-1133">Transmembrane helix</keyword>
<keyword evidence="5 13" id="KW-0732">Signal</keyword>
<evidence type="ECO:0000256" key="4">
    <source>
        <dbReference type="ARBA" id="ARBA00022692"/>
    </source>
</evidence>
<feature type="domain" description="Ig-like" evidence="15">
    <location>
        <begin position="130"/>
        <end position="218"/>
    </location>
</feature>
<dbReference type="Pfam" id="PF22705">
    <property type="entry name" value="C2-set_3"/>
    <property type="match status" value="1"/>
</dbReference>
<dbReference type="InterPro" id="IPR001870">
    <property type="entry name" value="B30.2/SPRY"/>
</dbReference>
<evidence type="ECO:0000256" key="3">
    <source>
        <dbReference type="ARBA" id="ARBA00022475"/>
    </source>
</evidence>
<dbReference type="SMART" id="SM00449">
    <property type="entry name" value="SPRY"/>
    <property type="match status" value="1"/>
</dbReference>
<evidence type="ECO:0000256" key="11">
    <source>
        <dbReference type="ARBA" id="ARBA00023319"/>
    </source>
</evidence>
<sequence length="434" mass="48480">MKVLFFALIVAYASSQSPDIKLQTSQMVQGTLNEKVTLPCRIIDGRSAAPLTIIWTKDKGMLVYTYQAGKGHVGAGFEGRVKLDERQLDSGDVNLVFSNSSAQDEGSYICQVETTSARMELRLGRLGSSPQLLVDSFESSCLLSISCLSNGWYPNPLVSWTSSNGQVLTGTSLDMKEKGHSTLVDIRNRVTLTAQEGLKVTCTLLNPVLQTQTQETLTIAGVFPPDVSPWLIAFWVVLPLVVMAAGIIVYFFKCKMDFIKEKEKKAREAEREPLMKQSETDNKGEYKELKKELSEARVVNNSEWKRILSRKNDMVSLTAGREGPELSSGNHYWEVTLKNKNEWRVGVKKKGVILGKDASNETGMWALSCHWDTGYCALLCPTFPITPSSQPEKLGILLDYTEGQLTLYDLSRRPVHRLYTFDAMFDSPVVPFYD</sequence>
<dbReference type="Gene3D" id="2.60.40.10">
    <property type="entry name" value="Immunoglobulins"/>
    <property type="match status" value="2"/>
</dbReference>
<evidence type="ECO:0000259" key="14">
    <source>
        <dbReference type="PROSITE" id="PS50188"/>
    </source>
</evidence>
<evidence type="ECO:0000313" key="17">
    <source>
        <dbReference type="Proteomes" id="UP001046870"/>
    </source>
</evidence>
<evidence type="ECO:0000256" key="12">
    <source>
        <dbReference type="SAM" id="Phobius"/>
    </source>
</evidence>
<dbReference type="AlphaFoldDB" id="A0A9D3Q1M5"/>
<dbReference type="Pfam" id="PF07686">
    <property type="entry name" value="V-set"/>
    <property type="match status" value="1"/>
</dbReference>
<evidence type="ECO:0000256" key="1">
    <source>
        <dbReference type="ARBA" id="ARBA00004251"/>
    </source>
</evidence>
<dbReference type="InterPro" id="IPR036179">
    <property type="entry name" value="Ig-like_dom_sf"/>
</dbReference>
<dbReference type="GO" id="GO:0071222">
    <property type="term" value="P:cellular response to lipopolysaccharide"/>
    <property type="evidence" value="ECO:0007669"/>
    <property type="project" value="TreeGrafter"/>
</dbReference>
<accession>A0A9D3Q1M5</accession>
<dbReference type="Pfam" id="PF00622">
    <property type="entry name" value="SPRY"/>
    <property type="match status" value="1"/>
</dbReference>
<keyword evidence="17" id="KW-1185">Reference proteome</keyword>
<dbReference type="GO" id="GO:0006955">
    <property type="term" value="P:immune response"/>
    <property type="evidence" value="ECO:0007669"/>
    <property type="project" value="TreeGrafter"/>
</dbReference>
<keyword evidence="7 12" id="KW-0472">Membrane</keyword>
<dbReference type="SUPFAM" id="SSF48726">
    <property type="entry name" value="Immunoglobulin"/>
    <property type="match status" value="2"/>
</dbReference>
<dbReference type="GO" id="GO:0042102">
    <property type="term" value="P:positive regulation of T cell proliferation"/>
    <property type="evidence" value="ECO:0007669"/>
    <property type="project" value="TreeGrafter"/>
</dbReference>
<keyword evidence="9" id="KW-0675">Receptor</keyword>
<dbReference type="PROSITE" id="PS50188">
    <property type="entry name" value="B302_SPRY"/>
    <property type="match status" value="1"/>
</dbReference>
<feature type="domain" description="B30.2/SPRY" evidence="14">
    <location>
        <begin position="257"/>
        <end position="434"/>
    </location>
</feature>
<reference evidence="16" key="1">
    <citation type="submission" date="2021-01" db="EMBL/GenBank/DDBJ databases">
        <authorList>
            <person name="Zahm M."/>
            <person name="Roques C."/>
            <person name="Cabau C."/>
            <person name="Klopp C."/>
            <person name="Donnadieu C."/>
            <person name="Jouanno E."/>
            <person name="Lampietro C."/>
            <person name="Louis A."/>
            <person name="Herpin A."/>
            <person name="Echchiki A."/>
            <person name="Berthelot C."/>
            <person name="Parey E."/>
            <person name="Roest-Crollius H."/>
            <person name="Braasch I."/>
            <person name="Postlethwait J."/>
            <person name="Bobe J."/>
            <person name="Montfort J."/>
            <person name="Bouchez O."/>
            <person name="Begum T."/>
            <person name="Mejri S."/>
            <person name="Adams A."/>
            <person name="Chen W.-J."/>
            <person name="Guiguen Y."/>
        </authorList>
    </citation>
    <scope>NUCLEOTIDE SEQUENCE</scope>
    <source>
        <strain evidence="16">YG-15Mar2019-1</strain>
        <tissue evidence="16">Brain</tissue>
    </source>
</reference>
<keyword evidence="3" id="KW-1003">Cell membrane</keyword>
<dbReference type="InterPro" id="IPR013106">
    <property type="entry name" value="Ig_V-set"/>
</dbReference>
<evidence type="ECO:0000256" key="5">
    <source>
        <dbReference type="ARBA" id="ARBA00022729"/>
    </source>
</evidence>
<keyword evidence="8" id="KW-1015">Disulfide bond</keyword>
<dbReference type="GO" id="GO:0009897">
    <property type="term" value="C:external side of plasma membrane"/>
    <property type="evidence" value="ECO:0007669"/>
    <property type="project" value="TreeGrafter"/>
</dbReference>
<dbReference type="PANTHER" id="PTHR25466">
    <property type="entry name" value="T-LYMPHOCYTE ACTIVATION ANTIGEN"/>
    <property type="match status" value="1"/>
</dbReference>
<dbReference type="InterPro" id="IPR003877">
    <property type="entry name" value="SPRY_dom"/>
</dbReference>
<comment type="caution">
    <text evidence="16">The sequence shown here is derived from an EMBL/GenBank/DDBJ whole genome shotgun (WGS) entry which is preliminary data.</text>
</comment>
<evidence type="ECO:0000256" key="10">
    <source>
        <dbReference type="ARBA" id="ARBA00023180"/>
    </source>
</evidence>
<evidence type="ECO:0000256" key="2">
    <source>
        <dbReference type="ARBA" id="ARBA00007591"/>
    </source>
</evidence>
<dbReference type="SMART" id="SM00409">
    <property type="entry name" value="IG"/>
    <property type="match status" value="1"/>
</dbReference>
<dbReference type="InterPro" id="IPR013320">
    <property type="entry name" value="ConA-like_dom_sf"/>
</dbReference>
<dbReference type="GO" id="GO:0042130">
    <property type="term" value="P:negative regulation of T cell proliferation"/>
    <property type="evidence" value="ECO:0007669"/>
    <property type="project" value="TreeGrafter"/>
</dbReference>
<keyword evidence="10" id="KW-0325">Glycoprotein</keyword>
<keyword evidence="11" id="KW-0393">Immunoglobulin domain</keyword>
<proteinExistence type="inferred from homology"/>
<evidence type="ECO:0000256" key="6">
    <source>
        <dbReference type="ARBA" id="ARBA00022989"/>
    </source>
</evidence>
<dbReference type="InterPro" id="IPR013783">
    <property type="entry name" value="Ig-like_fold"/>
</dbReference>
<dbReference type="Gene3D" id="2.60.120.920">
    <property type="match status" value="1"/>
</dbReference>
<dbReference type="InterPro" id="IPR043136">
    <property type="entry name" value="B30.2/SPRY_sf"/>
</dbReference>
<gene>
    <name evidence="16" type="ORF">MATL_G00102550</name>
</gene>
<evidence type="ECO:0000256" key="9">
    <source>
        <dbReference type="ARBA" id="ARBA00023170"/>
    </source>
</evidence>
<dbReference type="EMBL" id="JAFDVH010000008">
    <property type="protein sequence ID" value="KAG7471860.1"/>
    <property type="molecule type" value="Genomic_DNA"/>
</dbReference>
<dbReference type="PROSITE" id="PS50835">
    <property type="entry name" value="IG_LIKE"/>
    <property type="match status" value="2"/>
</dbReference>
<dbReference type="Proteomes" id="UP001046870">
    <property type="component" value="Chromosome 8"/>
</dbReference>
<evidence type="ECO:0000256" key="13">
    <source>
        <dbReference type="SAM" id="SignalP"/>
    </source>
</evidence>
<dbReference type="InterPro" id="IPR003879">
    <property type="entry name" value="Butyrophylin_SPRY"/>
</dbReference>
<evidence type="ECO:0000259" key="15">
    <source>
        <dbReference type="PROSITE" id="PS50835"/>
    </source>
</evidence>
<evidence type="ECO:0000313" key="16">
    <source>
        <dbReference type="EMBL" id="KAG7471860.1"/>
    </source>
</evidence>
<dbReference type="InterPro" id="IPR003599">
    <property type="entry name" value="Ig_sub"/>
</dbReference>
<dbReference type="PANTHER" id="PTHR25466:SF14">
    <property type="entry name" value="BUTYROPHILIN SUBFAMILY 2 MEMBER A2-LIKE-RELATED"/>
    <property type="match status" value="1"/>
</dbReference>
<evidence type="ECO:0000256" key="8">
    <source>
        <dbReference type="ARBA" id="ARBA00023157"/>
    </source>
</evidence>
<dbReference type="PRINTS" id="PR01407">
    <property type="entry name" value="BUTYPHLNCDUF"/>
</dbReference>
<feature type="transmembrane region" description="Helical" evidence="12">
    <location>
        <begin position="230"/>
        <end position="252"/>
    </location>
</feature>
<organism evidence="16 17">
    <name type="scientific">Megalops atlanticus</name>
    <name type="common">Tarpon</name>
    <name type="synonym">Clupea gigantea</name>
    <dbReference type="NCBI Taxonomy" id="7932"/>
    <lineage>
        <taxon>Eukaryota</taxon>
        <taxon>Metazoa</taxon>
        <taxon>Chordata</taxon>
        <taxon>Craniata</taxon>
        <taxon>Vertebrata</taxon>
        <taxon>Euteleostomi</taxon>
        <taxon>Actinopterygii</taxon>
        <taxon>Neopterygii</taxon>
        <taxon>Teleostei</taxon>
        <taxon>Elopiformes</taxon>
        <taxon>Megalopidae</taxon>
        <taxon>Megalops</taxon>
    </lineage>
</organism>
<name>A0A9D3Q1M5_MEGAT</name>
<dbReference type="SUPFAM" id="SSF49899">
    <property type="entry name" value="Concanavalin A-like lectins/glucanases"/>
    <property type="match status" value="1"/>
</dbReference>
<keyword evidence="4 12" id="KW-0812">Transmembrane</keyword>
<feature type="signal peptide" evidence="13">
    <location>
        <begin position="1"/>
        <end position="15"/>
    </location>
</feature>
<dbReference type="InterPro" id="IPR007110">
    <property type="entry name" value="Ig-like_dom"/>
</dbReference>
<feature type="domain" description="Ig-like" evidence="15">
    <location>
        <begin position="18"/>
        <end position="120"/>
    </location>
</feature>
<evidence type="ECO:0000256" key="7">
    <source>
        <dbReference type="ARBA" id="ARBA00023136"/>
    </source>
</evidence>
<feature type="chain" id="PRO_5039631399" description="Butyrophilin subfamily 1 member A1-like" evidence="13">
    <location>
        <begin position="16"/>
        <end position="434"/>
    </location>
</feature>